<dbReference type="EMBL" id="JAWWNJ010000037">
    <property type="protein sequence ID" value="KAK7022218.1"/>
    <property type="molecule type" value="Genomic_DNA"/>
</dbReference>
<accession>A0AAW0B984</accession>
<comment type="caution">
    <text evidence="1">The sequence shown here is derived from an EMBL/GenBank/DDBJ whole genome shotgun (WGS) entry which is preliminary data.</text>
</comment>
<sequence>MPAAERVDLVLTSPSPRYYHNASQRHRARCCRTIPNLLFSAPAHLSHTPTLPFHLRCHTSCRKARAFVSYLLATPNEMALEVILASFLPLPLCVPVPPSIPPNEPLSFLADLALLPRAPHLCTLHPQRHISVLITASVNPIRYHPPRVCTQLYDSITDECGTITNRYVTNISESASVIAAALRHCPRPFAATYAYPRHVPAPSPSLAPASAPHPQELWRPWHVPPNADACTRLRTCCRHCPLAHRHRRVHGNPVPSPTRYVYNCPGAHTNARTPRSVGAIANPSQHSASSDSARARAAPALCACAGGNVRVRVGGNHTLSSIFVDIDFVGPFPSPQQIPKLQSVKARPADIPQFTPHALQDLWFFTDGIHSVSTLRAADLVKFATSPALLVVIRISAPQLIQLLEAAPRILRNLRHIVLDEDPSWSRFTFEQGQAPSSAVLKRLSILLGIGGRLRCLRSLLLVCAQKRLHDDYRPILRRSQGPLFARYIRLYCTAPQLRVLNFFAFDGYARWTRWRESAEVMVYQDIDLDDHWPPADLEEPQISTIVENKRPRRPLLAFKTVRSLWTPGTSADGAARAIRPIAPIIIIRAETRRRRVRSAPTPTPKDKLGTLATPEAEEAWCAAFESLRKTLLEKKSVNDATVISEATQEPISGADFVAGSSGKGKVID</sequence>
<dbReference type="AlphaFoldDB" id="A0AAW0B984"/>
<reference evidence="1 2" key="1">
    <citation type="journal article" date="2024" name="J Genomics">
        <title>Draft genome sequencing and assembly of Favolaschia claudopus CIRM-BRFM 2984 isolated from oak limbs.</title>
        <authorList>
            <person name="Navarro D."/>
            <person name="Drula E."/>
            <person name="Chaduli D."/>
            <person name="Cazenave R."/>
            <person name="Ahrendt S."/>
            <person name="Wang J."/>
            <person name="Lipzen A."/>
            <person name="Daum C."/>
            <person name="Barry K."/>
            <person name="Grigoriev I.V."/>
            <person name="Favel A."/>
            <person name="Rosso M.N."/>
            <person name="Martin F."/>
        </authorList>
    </citation>
    <scope>NUCLEOTIDE SEQUENCE [LARGE SCALE GENOMIC DNA]</scope>
    <source>
        <strain evidence="1 2">CIRM-BRFM 2984</strain>
    </source>
</reference>
<name>A0AAW0B984_9AGAR</name>
<proteinExistence type="predicted"/>
<protein>
    <submittedName>
        <fullName evidence="1">Uncharacterized protein</fullName>
    </submittedName>
</protein>
<keyword evidence="2" id="KW-1185">Reference proteome</keyword>
<evidence type="ECO:0000313" key="1">
    <source>
        <dbReference type="EMBL" id="KAK7022218.1"/>
    </source>
</evidence>
<evidence type="ECO:0000313" key="2">
    <source>
        <dbReference type="Proteomes" id="UP001362999"/>
    </source>
</evidence>
<dbReference type="Proteomes" id="UP001362999">
    <property type="component" value="Unassembled WGS sequence"/>
</dbReference>
<gene>
    <name evidence="1" type="ORF">R3P38DRAFT_3271024</name>
</gene>
<organism evidence="1 2">
    <name type="scientific">Favolaschia claudopus</name>
    <dbReference type="NCBI Taxonomy" id="2862362"/>
    <lineage>
        <taxon>Eukaryota</taxon>
        <taxon>Fungi</taxon>
        <taxon>Dikarya</taxon>
        <taxon>Basidiomycota</taxon>
        <taxon>Agaricomycotina</taxon>
        <taxon>Agaricomycetes</taxon>
        <taxon>Agaricomycetidae</taxon>
        <taxon>Agaricales</taxon>
        <taxon>Marasmiineae</taxon>
        <taxon>Mycenaceae</taxon>
        <taxon>Favolaschia</taxon>
    </lineage>
</organism>